<accession>A0A1F4SSY6</accession>
<evidence type="ECO:0000259" key="7">
    <source>
        <dbReference type="Pfam" id="PF13742"/>
    </source>
</evidence>
<keyword evidence="2 5" id="KW-0540">Nuclease</keyword>
<evidence type="ECO:0000313" key="9">
    <source>
        <dbReference type="Proteomes" id="UP000178417"/>
    </source>
</evidence>
<organism evidence="8 9">
    <name type="scientific">candidate division WOR-1 bacterium RIFOXYB2_FULL_37_13</name>
    <dbReference type="NCBI Taxonomy" id="1802579"/>
    <lineage>
        <taxon>Bacteria</taxon>
        <taxon>Bacillati</taxon>
        <taxon>Saganbacteria</taxon>
    </lineage>
</organism>
<dbReference type="CDD" id="cd04489">
    <property type="entry name" value="ExoVII_LU_OBF"/>
    <property type="match status" value="1"/>
</dbReference>
<dbReference type="GO" id="GO:0003676">
    <property type="term" value="F:nucleic acid binding"/>
    <property type="evidence" value="ECO:0007669"/>
    <property type="project" value="InterPro"/>
</dbReference>
<dbReference type="Pfam" id="PF13742">
    <property type="entry name" value="tRNA_anti_2"/>
    <property type="match status" value="1"/>
</dbReference>
<dbReference type="GO" id="GO:0008855">
    <property type="term" value="F:exodeoxyribonuclease VII activity"/>
    <property type="evidence" value="ECO:0007669"/>
    <property type="project" value="UniProtKB-UniRule"/>
</dbReference>
<dbReference type="PANTHER" id="PTHR30008:SF0">
    <property type="entry name" value="EXODEOXYRIBONUCLEASE 7 LARGE SUBUNIT"/>
    <property type="match status" value="1"/>
</dbReference>
<evidence type="ECO:0000313" key="8">
    <source>
        <dbReference type="EMBL" id="OGC23541.1"/>
    </source>
</evidence>
<keyword evidence="4 5" id="KW-0269">Exonuclease</keyword>
<feature type="domain" description="OB-fold nucleic acid binding" evidence="7">
    <location>
        <begin position="41"/>
        <end position="150"/>
    </location>
</feature>
<dbReference type="EMBL" id="MEUB01000017">
    <property type="protein sequence ID" value="OGC23541.1"/>
    <property type="molecule type" value="Genomic_DNA"/>
</dbReference>
<dbReference type="STRING" id="1802579.A2310_02945"/>
<dbReference type="Pfam" id="PF02601">
    <property type="entry name" value="Exonuc_VII_L"/>
    <property type="match status" value="1"/>
</dbReference>
<gene>
    <name evidence="8" type="ORF">A2310_02945</name>
</gene>
<evidence type="ECO:0000256" key="2">
    <source>
        <dbReference type="ARBA" id="ARBA00022722"/>
    </source>
</evidence>
<keyword evidence="3 5" id="KW-0378">Hydrolase</keyword>
<sequence length="454" mass="51038">MMRSAGTITESLKNLLFKAKKKPESAKTSFFGKNKKMEKTFSVSELNNAVKYYLKNLHPDGVWVKGEILGFKADKRYASFLLCEKEEGTNNVLSQVQVMCWGNDFWDITRDLRAVDRTLSLKDGLCVQLKCQLDLWPKAGRFQLIAKEIEPSVTIGELHITRAKIYNELKDLGLHNKNKQLPIPLCPLRIALIASRGSAGFNDFVSEIKSSKYAFGIDFYHAAVQGEMVEKEVVLAFDKIVKRKNDYDVVVIVRGGGAVTDLKWFDNQKIGRAIGECPIPVITGIGHEINLSVTDMVANINFKTPTAVAAFLVNAALQYEMAISQLIDGIYREAWELLGQGKMDLHEIIKDINSEGKFYIESGKRDVSELSENLTNSVSVFLKRAEENFKHYEEKLAIFDPVNTLRLGYSITRSTKGKIIKKIDDVAISERIAVELKDGLIYGEVVEKEVKHGC</sequence>
<dbReference type="Proteomes" id="UP000178417">
    <property type="component" value="Unassembled WGS sequence"/>
</dbReference>
<feature type="domain" description="Exonuclease VII large subunit C-terminal" evidence="6">
    <location>
        <begin position="176"/>
        <end position="350"/>
    </location>
</feature>
<evidence type="ECO:0000256" key="5">
    <source>
        <dbReference type="RuleBase" id="RU004355"/>
    </source>
</evidence>
<dbReference type="PANTHER" id="PTHR30008">
    <property type="entry name" value="EXODEOXYRIBONUCLEASE 7 LARGE SUBUNIT"/>
    <property type="match status" value="1"/>
</dbReference>
<dbReference type="NCBIfam" id="TIGR00237">
    <property type="entry name" value="xseA"/>
    <property type="match status" value="1"/>
</dbReference>
<dbReference type="InterPro" id="IPR025824">
    <property type="entry name" value="OB-fold_nuc-bd_dom"/>
</dbReference>
<protein>
    <recommendedName>
        <fullName evidence="5">Exodeoxyribonuclease 7 large subunit</fullName>
        <ecNumber evidence="5">3.1.11.6</ecNumber>
    </recommendedName>
</protein>
<dbReference type="GO" id="GO:0005737">
    <property type="term" value="C:cytoplasm"/>
    <property type="evidence" value="ECO:0007669"/>
    <property type="project" value="UniProtKB-SubCell"/>
</dbReference>
<comment type="catalytic activity">
    <reaction evidence="5">
        <text>Exonucleolytic cleavage in either 5'- to 3'- or 3'- to 5'-direction to yield nucleoside 5'-phosphates.</text>
        <dbReference type="EC" id="3.1.11.6"/>
    </reaction>
</comment>
<comment type="similarity">
    <text evidence="5">Belongs to the XseA family.</text>
</comment>
<reference evidence="8 9" key="1">
    <citation type="journal article" date="2016" name="Nat. Commun.">
        <title>Thousands of microbial genomes shed light on interconnected biogeochemical processes in an aquifer system.</title>
        <authorList>
            <person name="Anantharaman K."/>
            <person name="Brown C.T."/>
            <person name="Hug L.A."/>
            <person name="Sharon I."/>
            <person name="Castelle C.J."/>
            <person name="Probst A.J."/>
            <person name="Thomas B.C."/>
            <person name="Singh A."/>
            <person name="Wilkins M.J."/>
            <person name="Karaoz U."/>
            <person name="Brodie E.L."/>
            <person name="Williams K.H."/>
            <person name="Hubbard S.S."/>
            <person name="Banfield J.F."/>
        </authorList>
    </citation>
    <scope>NUCLEOTIDE SEQUENCE [LARGE SCALE GENOMIC DNA]</scope>
</reference>
<comment type="caution">
    <text evidence="8">The sequence shown here is derived from an EMBL/GenBank/DDBJ whole genome shotgun (WGS) entry which is preliminary data.</text>
</comment>
<comment type="subcellular location">
    <subcellularLocation>
        <location evidence="5">Cytoplasm</location>
    </subcellularLocation>
</comment>
<dbReference type="InterPro" id="IPR020579">
    <property type="entry name" value="Exonuc_VII_lsu_C"/>
</dbReference>
<dbReference type="InterPro" id="IPR003753">
    <property type="entry name" value="Exonuc_VII_L"/>
</dbReference>
<evidence type="ECO:0000256" key="4">
    <source>
        <dbReference type="ARBA" id="ARBA00022839"/>
    </source>
</evidence>
<proteinExistence type="inferred from homology"/>
<evidence type="ECO:0000259" key="6">
    <source>
        <dbReference type="Pfam" id="PF02601"/>
    </source>
</evidence>
<name>A0A1F4SSY6_UNCSA</name>
<keyword evidence="1" id="KW-0963">Cytoplasm</keyword>
<dbReference type="GO" id="GO:0006308">
    <property type="term" value="P:DNA catabolic process"/>
    <property type="evidence" value="ECO:0007669"/>
    <property type="project" value="UniProtKB-UniRule"/>
</dbReference>
<evidence type="ECO:0000256" key="3">
    <source>
        <dbReference type="ARBA" id="ARBA00022801"/>
    </source>
</evidence>
<dbReference type="AlphaFoldDB" id="A0A1F4SSY6"/>
<dbReference type="EC" id="3.1.11.6" evidence="5"/>
<dbReference type="GO" id="GO:0009318">
    <property type="term" value="C:exodeoxyribonuclease VII complex"/>
    <property type="evidence" value="ECO:0007669"/>
    <property type="project" value="UniProtKB-UniRule"/>
</dbReference>
<evidence type="ECO:0000256" key="1">
    <source>
        <dbReference type="ARBA" id="ARBA00022490"/>
    </source>
</evidence>